<protein>
    <recommendedName>
        <fullName evidence="6">STAS domain-containing protein</fullName>
    </recommendedName>
</protein>
<dbReference type="RefSeq" id="WP_099915158.1">
    <property type="nucleotide sequence ID" value="NZ_BMHS01000002.1"/>
</dbReference>
<evidence type="ECO:0000259" key="6">
    <source>
        <dbReference type="PROSITE" id="PS50801"/>
    </source>
</evidence>
<feature type="transmembrane region" description="Helical" evidence="5">
    <location>
        <begin position="341"/>
        <end position="370"/>
    </location>
</feature>
<accession>A0A2G8T3R0</accession>
<dbReference type="GO" id="GO:0016020">
    <property type="term" value="C:membrane"/>
    <property type="evidence" value="ECO:0007669"/>
    <property type="project" value="UniProtKB-SubCell"/>
</dbReference>
<feature type="transmembrane region" description="Helical" evidence="5">
    <location>
        <begin position="36"/>
        <end position="53"/>
    </location>
</feature>
<evidence type="ECO:0000256" key="3">
    <source>
        <dbReference type="ARBA" id="ARBA00022989"/>
    </source>
</evidence>
<feature type="transmembrane region" description="Helical" evidence="5">
    <location>
        <begin position="390"/>
        <end position="421"/>
    </location>
</feature>
<comment type="subcellular location">
    <subcellularLocation>
        <location evidence="1">Membrane</location>
        <topology evidence="1">Multi-pass membrane protein</topology>
    </subcellularLocation>
</comment>
<dbReference type="InterPro" id="IPR011547">
    <property type="entry name" value="SLC26A/SulP_dom"/>
</dbReference>
<dbReference type="InterPro" id="IPR002645">
    <property type="entry name" value="STAS_dom"/>
</dbReference>
<dbReference type="PANTHER" id="PTHR11814">
    <property type="entry name" value="SULFATE TRANSPORTER"/>
    <property type="match status" value="1"/>
</dbReference>
<dbReference type="AlphaFoldDB" id="A0A2G8T3R0"/>
<feature type="transmembrane region" description="Helical" evidence="5">
    <location>
        <begin position="108"/>
        <end position="128"/>
    </location>
</feature>
<dbReference type="Proteomes" id="UP000228593">
    <property type="component" value="Unassembled WGS sequence"/>
</dbReference>
<keyword evidence="4 5" id="KW-0472">Membrane</keyword>
<sequence length="504" mass="53677">MNIKQYFSYDLPASVVVFLVALPLCLGIALASGAPMFSGVIAGIIGGIVAGFLSGSNVSVSGPAAGLTTIILASITELGSYPAFLLCVVLAGVIQIILGYARAGVIGHFVPVSVIKGMLGSIGIILILKQIPHALGHDANFEGDQSFMQLDGTNTFSALVQAFSFVTPGAVVLALVSIGVLLVWESDGLRDKKLTKYVPGPLLVVLLGIALNYIFLQYIPYFAISESEHLVSMPVLASLADFPTLFTLPDFSQWADQRILMVAATLAVVASLETLLSIEASDKLDQARRITPLNRELKAQGMANIVSGMIGGLPVTSVIVRSSANINAGARTKASSITHGVILLLAVLAIPTILKLIPLSSLAAILLMVGFKLTKPALYQSMWKKGPSQFLPFIATIAAVLLTDLLEGVLIGLVVSVFFILKSNFREAILLVSEGKNYLIQMTKDVSFLNKAALRETLIKIPANASLLIDASSARFIDHDIRETIKDFMEEAKARNITVDLKNF</sequence>
<feature type="transmembrane region" description="Helical" evidence="5">
    <location>
        <begin position="158"/>
        <end position="182"/>
    </location>
</feature>
<feature type="transmembrane region" description="Helical" evidence="5">
    <location>
        <begin position="202"/>
        <end position="224"/>
    </location>
</feature>
<evidence type="ECO:0000313" key="8">
    <source>
        <dbReference type="Proteomes" id="UP000228593"/>
    </source>
</evidence>
<evidence type="ECO:0000256" key="2">
    <source>
        <dbReference type="ARBA" id="ARBA00022692"/>
    </source>
</evidence>
<comment type="caution">
    <text evidence="7">The sequence shown here is derived from an EMBL/GenBank/DDBJ whole genome shotgun (WGS) entry which is preliminary data.</text>
</comment>
<gene>
    <name evidence="7" type="ORF">CR103_05825</name>
</gene>
<reference evidence="7 8" key="1">
    <citation type="submission" date="2017-10" db="EMBL/GenBank/DDBJ databases">
        <title>Massilia psychrophilum sp. nov., a novel purple-pigmented bacterium isolated from Tianshan glacier, Xinjiang Municipality, China.</title>
        <authorList>
            <person name="Wang H."/>
        </authorList>
    </citation>
    <scope>NUCLEOTIDE SEQUENCE [LARGE SCALE GENOMIC DNA]</scope>
    <source>
        <strain evidence="7 8">JCM 30813</strain>
    </source>
</reference>
<keyword evidence="2 5" id="KW-0812">Transmembrane</keyword>
<feature type="domain" description="STAS" evidence="6">
    <location>
        <begin position="439"/>
        <end position="504"/>
    </location>
</feature>
<name>A0A2G8T3R0_9BURK</name>
<keyword evidence="3 5" id="KW-1133">Transmembrane helix</keyword>
<proteinExistence type="predicted"/>
<dbReference type="GO" id="GO:0055085">
    <property type="term" value="P:transmembrane transport"/>
    <property type="evidence" value="ECO:0007669"/>
    <property type="project" value="InterPro"/>
</dbReference>
<feature type="transmembrane region" description="Helical" evidence="5">
    <location>
        <begin position="260"/>
        <end position="281"/>
    </location>
</feature>
<evidence type="ECO:0000256" key="1">
    <source>
        <dbReference type="ARBA" id="ARBA00004141"/>
    </source>
</evidence>
<keyword evidence="8" id="KW-1185">Reference proteome</keyword>
<feature type="transmembrane region" description="Helical" evidence="5">
    <location>
        <begin position="12"/>
        <end position="30"/>
    </location>
</feature>
<dbReference type="PROSITE" id="PS50801">
    <property type="entry name" value="STAS"/>
    <property type="match status" value="1"/>
</dbReference>
<evidence type="ECO:0000313" key="7">
    <source>
        <dbReference type="EMBL" id="PIL40690.1"/>
    </source>
</evidence>
<feature type="transmembrane region" description="Helical" evidence="5">
    <location>
        <begin position="81"/>
        <end position="101"/>
    </location>
</feature>
<organism evidence="7 8">
    <name type="scientific">Massilia psychrophila</name>
    <dbReference type="NCBI Taxonomy" id="1603353"/>
    <lineage>
        <taxon>Bacteria</taxon>
        <taxon>Pseudomonadati</taxon>
        <taxon>Pseudomonadota</taxon>
        <taxon>Betaproteobacteria</taxon>
        <taxon>Burkholderiales</taxon>
        <taxon>Oxalobacteraceae</taxon>
        <taxon>Telluria group</taxon>
        <taxon>Massilia</taxon>
    </lineage>
</organism>
<evidence type="ECO:0000256" key="5">
    <source>
        <dbReference type="SAM" id="Phobius"/>
    </source>
</evidence>
<dbReference type="Pfam" id="PF00916">
    <property type="entry name" value="Sulfate_transp"/>
    <property type="match status" value="1"/>
</dbReference>
<dbReference type="InterPro" id="IPR001902">
    <property type="entry name" value="SLC26A/SulP_fam"/>
</dbReference>
<dbReference type="EMBL" id="PDOB01000006">
    <property type="protein sequence ID" value="PIL40690.1"/>
    <property type="molecule type" value="Genomic_DNA"/>
</dbReference>
<evidence type="ECO:0000256" key="4">
    <source>
        <dbReference type="ARBA" id="ARBA00023136"/>
    </source>
</evidence>
<dbReference type="OrthoDB" id="9797527at2"/>